<gene>
    <name evidence="2" type="ORF">QVD17_24521</name>
</gene>
<feature type="compositionally biased region" description="Acidic residues" evidence="1">
    <location>
        <begin position="45"/>
        <end position="59"/>
    </location>
</feature>
<protein>
    <submittedName>
        <fullName evidence="2">Uncharacterized protein</fullName>
    </submittedName>
</protein>
<reference evidence="2" key="1">
    <citation type="journal article" date="2023" name="bioRxiv">
        <title>Improved chromosome-level genome assembly for marigold (Tagetes erecta).</title>
        <authorList>
            <person name="Jiang F."/>
            <person name="Yuan L."/>
            <person name="Wang S."/>
            <person name="Wang H."/>
            <person name="Xu D."/>
            <person name="Wang A."/>
            <person name="Fan W."/>
        </authorList>
    </citation>
    <scope>NUCLEOTIDE SEQUENCE</scope>
    <source>
        <strain evidence="2">WSJ</strain>
        <tissue evidence="2">Leaf</tissue>
    </source>
</reference>
<feature type="compositionally biased region" description="Polar residues" evidence="1">
    <location>
        <begin position="20"/>
        <end position="29"/>
    </location>
</feature>
<name>A0AAD8NUT4_TARER</name>
<accession>A0AAD8NUT4</accession>
<sequence length="117" mass="12916">MASAQVNAPQVEELIKPSEETTLGSASIEESTKAPAPENIKSPYEEDDDDDDEEEEVILPDEIAKEGDLDDEKALSPQIIEDKDDEDEDDESQEDEHAAKYAVKASDFSEEEGDDDI</sequence>
<dbReference type="Proteomes" id="UP001229421">
    <property type="component" value="Unassembled WGS sequence"/>
</dbReference>
<organism evidence="2 3">
    <name type="scientific">Tagetes erecta</name>
    <name type="common">African marigold</name>
    <dbReference type="NCBI Taxonomy" id="13708"/>
    <lineage>
        <taxon>Eukaryota</taxon>
        <taxon>Viridiplantae</taxon>
        <taxon>Streptophyta</taxon>
        <taxon>Embryophyta</taxon>
        <taxon>Tracheophyta</taxon>
        <taxon>Spermatophyta</taxon>
        <taxon>Magnoliopsida</taxon>
        <taxon>eudicotyledons</taxon>
        <taxon>Gunneridae</taxon>
        <taxon>Pentapetalae</taxon>
        <taxon>asterids</taxon>
        <taxon>campanulids</taxon>
        <taxon>Asterales</taxon>
        <taxon>Asteraceae</taxon>
        <taxon>Asteroideae</taxon>
        <taxon>Heliantheae alliance</taxon>
        <taxon>Tageteae</taxon>
        <taxon>Tagetes</taxon>
    </lineage>
</organism>
<feature type="compositionally biased region" description="Acidic residues" evidence="1">
    <location>
        <begin position="82"/>
        <end position="94"/>
    </location>
</feature>
<evidence type="ECO:0000313" key="2">
    <source>
        <dbReference type="EMBL" id="KAK1421849.1"/>
    </source>
</evidence>
<dbReference type="AlphaFoldDB" id="A0AAD8NUT4"/>
<proteinExistence type="predicted"/>
<keyword evidence="3" id="KW-1185">Reference proteome</keyword>
<feature type="region of interest" description="Disordered" evidence="1">
    <location>
        <begin position="1"/>
        <end position="117"/>
    </location>
</feature>
<evidence type="ECO:0000256" key="1">
    <source>
        <dbReference type="SAM" id="MobiDB-lite"/>
    </source>
</evidence>
<feature type="compositionally biased region" description="Acidic residues" evidence="1">
    <location>
        <begin position="108"/>
        <end position="117"/>
    </location>
</feature>
<comment type="caution">
    <text evidence="2">The sequence shown here is derived from an EMBL/GenBank/DDBJ whole genome shotgun (WGS) entry which is preliminary data.</text>
</comment>
<dbReference type="EMBL" id="JAUHHV010000006">
    <property type="protein sequence ID" value="KAK1421849.1"/>
    <property type="molecule type" value="Genomic_DNA"/>
</dbReference>
<evidence type="ECO:0000313" key="3">
    <source>
        <dbReference type="Proteomes" id="UP001229421"/>
    </source>
</evidence>